<name>A0ABY9AJL9_PARCI</name>
<organism evidence="1 2">
    <name type="scientific">Paracidovorax citrulli</name>
    <name type="common">Acidovorax citrulli</name>
    <dbReference type="NCBI Taxonomy" id="80869"/>
    <lineage>
        <taxon>Bacteria</taxon>
        <taxon>Pseudomonadati</taxon>
        <taxon>Pseudomonadota</taxon>
        <taxon>Betaproteobacteria</taxon>
        <taxon>Burkholderiales</taxon>
        <taxon>Comamonadaceae</taxon>
        <taxon>Paracidovorax</taxon>
    </lineage>
</organism>
<evidence type="ECO:0000313" key="2">
    <source>
        <dbReference type="Proteomes" id="UP001242732"/>
    </source>
</evidence>
<accession>A0ABY9AJL9</accession>
<dbReference type="Gene3D" id="1.10.10.10">
    <property type="entry name" value="Winged helix-like DNA-binding domain superfamily/Winged helix DNA-binding domain"/>
    <property type="match status" value="1"/>
</dbReference>
<dbReference type="EMBL" id="CP127363">
    <property type="protein sequence ID" value="WIY47140.1"/>
    <property type="molecule type" value="Genomic_DNA"/>
</dbReference>
<dbReference type="CDD" id="cd00090">
    <property type="entry name" value="HTH_ARSR"/>
    <property type="match status" value="1"/>
</dbReference>
<sequence length="117" mass="13279">MNWTHISGLIMKRCIVGIQRPDGAHPHRPRDETPQIWFSSLASLAAVLSDDNRRLLRLIHEKQPKSLTELAELSGRKVPNLSRTLRLMADYGLVSLQRNVRDVQPTALATEFMVVLD</sequence>
<reference evidence="1 2" key="1">
    <citation type="submission" date="2023-06" db="EMBL/GenBank/DDBJ databases">
        <authorList>
            <person name="Ham H."/>
            <person name="Park D.S."/>
        </authorList>
    </citation>
    <scope>NUCLEOTIDE SEQUENCE [LARGE SCALE GENOMIC DNA]</scope>
    <source>
        <strain evidence="1 2">KACC 17005</strain>
    </source>
</reference>
<dbReference type="InterPro" id="IPR036390">
    <property type="entry name" value="WH_DNA-bd_sf"/>
</dbReference>
<dbReference type="Proteomes" id="UP001242732">
    <property type="component" value="Chromosome"/>
</dbReference>
<keyword evidence="2" id="KW-1185">Reference proteome</keyword>
<dbReference type="SUPFAM" id="SSF46785">
    <property type="entry name" value="Winged helix' DNA-binding domain"/>
    <property type="match status" value="1"/>
</dbReference>
<dbReference type="InterPro" id="IPR011991">
    <property type="entry name" value="ArsR-like_HTH"/>
</dbReference>
<gene>
    <name evidence="1" type="ORF">QRO08_14945</name>
</gene>
<protein>
    <submittedName>
        <fullName evidence="1">MarR family transcriptional regulator</fullName>
    </submittedName>
</protein>
<evidence type="ECO:0000313" key="1">
    <source>
        <dbReference type="EMBL" id="WIY47140.1"/>
    </source>
</evidence>
<dbReference type="InterPro" id="IPR036388">
    <property type="entry name" value="WH-like_DNA-bd_sf"/>
</dbReference>
<proteinExistence type="predicted"/>
<dbReference type="Pfam" id="PF25212">
    <property type="entry name" value="HVO_A0114"/>
    <property type="match status" value="1"/>
</dbReference>